<comment type="caution">
    <text evidence="6">The sequence shown here is derived from an EMBL/GenBank/DDBJ whole genome shotgun (WGS) entry which is preliminary data.</text>
</comment>
<dbReference type="AlphaFoldDB" id="A0ABD6E7R1"/>
<accession>A0ABD6E7R1</accession>
<dbReference type="SMART" id="SM00276">
    <property type="entry name" value="GLECT"/>
    <property type="match status" value="2"/>
</dbReference>
<dbReference type="InterPro" id="IPR044156">
    <property type="entry name" value="Galectin-like"/>
</dbReference>
<evidence type="ECO:0000313" key="7">
    <source>
        <dbReference type="Proteomes" id="UP001608902"/>
    </source>
</evidence>
<feature type="chain" id="PRO_5044757995" description="Galectin" evidence="4">
    <location>
        <begin position="19"/>
        <end position="356"/>
    </location>
</feature>
<dbReference type="CDD" id="cd00070">
    <property type="entry name" value="GLECT"/>
    <property type="match status" value="2"/>
</dbReference>
<proteinExistence type="predicted"/>
<evidence type="ECO:0000256" key="3">
    <source>
        <dbReference type="SAM" id="MobiDB-lite"/>
    </source>
</evidence>
<protein>
    <recommendedName>
        <fullName evidence="2">Galectin</fullName>
    </recommendedName>
</protein>
<dbReference type="InterPro" id="IPR001079">
    <property type="entry name" value="Galectin_CRD"/>
</dbReference>
<dbReference type="PROSITE" id="PS51304">
    <property type="entry name" value="GALECTIN"/>
    <property type="match status" value="2"/>
</dbReference>
<dbReference type="Gene3D" id="2.60.120.200">
    <property type="match status" value="2"/>
</dbReference>
<feature type="signal peptide" evidence="4">
    <location>
        <begin position="1"/>
        <end position="18"/>
    </location>
</feature>
<keyword evidence="1 2" id="KW-0430">Lectin</keyword>
<keyword evidence="7" id="KW-1185">Reference proteome</keyword>
<feature type="domain" description="Galectin" evidence="5">
    <location>
        <begin position="89"/>
        <end position="220"/>
    </location>
</feature>
<evidence type="ECO:0000256" key="1">
    <source>
        <dbReference type="ARBA" id="ARBA00022734"/>
    </source>
</evidence>
<dbReference type="SUPFAM" id="SSF49899">
    <property type="entry name" value="Concanavalin A-like lectins/glucanases"/>
    <property type="match status" value="2"/>
</dbReference>
<keyword evidence="4" id="KW-0732">Signal</keyword>
<dbReference type="Pfam" id="PF00337">
    <property type="entry name" value="Gal-bind_lectin"/>
    <property type="match status" value="2"/>
</dbReference>
<organism evidence="6 7">
    <name type="scientific">Gnathostoma spinigerum</name>
    <dbReference type="NCBI Taxonomy" id="75299"/>
    <lineage>
        <taxon>Eukaryota</taxon>
        <taxon>Metazoa</taxon>
        <taxon>Ecdysozoa</taxon>
        <taxon>Nematoda</taxon>
        <taxon>Chromadorea</taxon>
        <taxon>Rhabditida</taxon>
        <taxon>Spirurina</taxon>
        <taxon>Gnathostomatomorpha</taxon>
        <taxon>Gnathostomatoidea</taxon>
        <taxon>Gnathostomatidae</taxon>
        <taxon>Gnathostoma</taxon>
    </lineage>
</organism>
<evidence type="ECO:0000256" key="2">
    <source>
        <dbReference type="RuleBase" id="RU102079"/>
    </source>
</evidence>
<dbReference type="PANTHER" id="PTHR11346">
    <property type="entry name" value="GALECTIN"/>
    <property type="match status" value="1"/>
</dbReference>
<gene>
    <name evidence="6" type="ORF">AB6A40_002839</name>
</gene>
<feature type="compositionally biased region" description="Low complexity" evidence="3">
    <location>
        <begin position="31"/>
        <end position="51"/>
    </location>
</feature>
<dbReference type="GO" id="GO:0030246">
    <property type="term" value="F:carbohydrate binding"/>
    <property type="evidence" value="ECO:0007669"/>
    <property type="project" value="UniProtKB-UniRule"/>
</dbReference>
<evidence type="ECO:0000256" key="4">
    <source>
        <dbReference type="SAM" id="SignalP"/>
    </source>
</evidence>
<reference evidence="6 7" key="1">
    <citation type="submission" date="2024-08" db="EMBL/GenBank/DDBJ databases">
        <title>Gnathostoma spinigerum genome.</title>
        <authorList>
            <person name="Gonzalez-Bertolin B."/>
            <person name="Monzon S."/>
            <person name="Zaballos A."/>
            <person name="Jimenez P."/>
            <person name="Dekumyoy P."/>
            <person name="Varona S."/>
            <person name="Cuesta I."/>
            <person name="Sumanam S."/>
            <person name="Adisakwattana P."/>
            <person name="Gasser R.B."/>
            <person name="Hernandez-Gonzalez A."/>
            <person name="Young N.D."/>
            <person name="Perteguer M.J."/>
        </authorList>
    </citation>
    <scope>NUCLEOTIDE SEQUENCE [LARGE SCALE GENOMIC DNA]</scope>
    <source>
        <strain evidence="6">AL3</strain>
        <tissue evidence="6">Liver</tissue>
    </source>
</reference>
<sequence length="356" mass="39687">MREFTFVFVCGLLAVTLAAPPAAKKEEPAAKKSTAPVAAPAKTVKAPVKPATKVQELKQEKFEPVKSSGPTKEEEYRKFLEETEHKLPFKTNLKKGVQEGQTVFIIGKLCNDTKRVDVNFRKGKEILMHLSLRFDEGIFSGKLVYNTFENGNWSEDEQRGKHPFKSNGTLDLRIRVLNGRVQVFGDKSAAANFELKKPLDAADSVEIDGDIESLRVFRVGGKIYEIPYSESLKFGPGKRIDITALPTGNRVDVNLHKKNKDFAFQLSMRLGEGVIVRNAMENGQWGKEEREGGIPVRKGKIFDLMIANEKFGYQVFIDGKRFAAFSHRGDPSDIESVDVEGDAELYGLEISDSKGV</sequence>
<dbReference type="InterPro" id="IPR013320">
    <property type="entry name" value="ConA-like_dom_sf"/>
</dbReference>
<dbReference type="Proteomes" id="UP001608902">
    <property type="component" value="Unassembled WGS sequence"/>
</dbReference>
<evidence type="ECO:0000313" key="6">
    <source>
        <dbReference type="EMBL" id="MFH4976130.1"/>
    </source>
</evidence>
<name>A0ABD6E7R1_9BILA</name>
<feature type="domain" description="Galectin" evidence="5">
    <location>
        <begin position="226"/>
        <end position="351"/>
    </location>
</feature>
<feature type="region of interest" description="Disordered" evidence="3">
    <location>
        <begin position="23"/>
        <end position="51"/>
    </location>
</feature>
<dbReference type="PANTHER" id="PTHR11346:SF180">
    <property type="entry name" value="GALECTIN"/>
    <property type="match status" value="1"/>
</dbReference>
<dbReference type="SMART" id="SM00908">
    <property type="entry name" value="Gal-bind_lectin"/>
    <property type="match status" value="2"/>
</dbReference>
<evidence type="ECO:0000259" key="5">
    <source>
        <dbReference type="PROSITE" id="PS51304"/>
    </source>
</evidence>
<dbReference type="EMBL" id="JBGFUD010001333">
    <property type="protein sequence ID" value="MFH4976130.1"/>
    <property type="molecule type" value="Genomic_DNA"/>
</dbReference>